<evidence type="ECO:0000313" key="8">
    <source>
        <dbReference type="EMBL" id="MBN8745712.1"/>
    </source>
</evidence>
<dbReference type="RefSeq" id="WP_276732854.1">
    <property type="nucleotide sequence ID" value="NZ_JAFKMR010000039.1"/>
</dbReference>
<name>A0A8I1N179_THIA3</name>
<dbReference type="EMBL" id="JAFKMR010000039">
    <property type="protein sequence ID" value="MBN8745712.1"/>
    <property type="molecule type" value="Genomic_DNA"/>
</dbReference>
<accession>A0A8I1N179</accession>
<evidence type="ECO:0000256" key="3">
    <source>
        <dbReference type="ARBA" id="ARBA00022692"/>
    </source>
</evidence>
<gene>
    <name evidence="8" type="ORF">J0I24_15670</name>
</gene>
<dbReference type="Proteomes" id="UP000664800">
    <property type="component" value="Unassembled WGS sequence"/>
</dbReference>
<dbReference type="InterPro" id="IPR018076">
    <property type="entry name" value="T2SS_GspF_dom"/>
</dbReference>
<keyword evidence="3 6" id="KW-0812">Transmembrane</keyword>
<dbReference type="InterPro" id="IPR042094">
    <property type="entry name" value="T2SS_GspF_sf"/>
</dbReference>
<evidence type="ECO:0000256" key="1">
    <source>
        <dbReference type="ARBA" id="ARBA00004651"/>
    </source>
</evidence>
<comment type="subcellular location">
    <subcellularLocation>
        <location evidence="1">Cell membrane</location>
        <topology evidence="1">Multi-pass membrane protein</topology>
    </subcellularLocation>
</comment>
<proteinExistence type="predicted"/>
<dbReference type="AlphaFoldDB" id="A0A8I1N179"/>
<feature type="transmembrane region" description="Helical" evidence="6">
    <location>
        <begin position="251"/>
        <end position="271"/>
    </location>
</feature>
<feature type="transmembrane region" description="Helical" evidence="6">
    <location>
        <begin position="77"/>
        <end position="93"/>
    </location>
</feature>
<evidence type="ECO:0000256" key="6">
    <source>
        <dbReference type="SAM" id="Phobius"/>
    </source>
</evidence>
<comment type="caution">
    <text evidence="8">The sequence shown here is derived from an EMBL/GenBank/DDBJ whole genome shotgun (WGS) entry which is preliminary data.</text>
</comment>
<evidence type="ECO:0000259" key="7">
    <source>
        <dbReference type="Pfam" id="PF00482"/>
    </source>
</evidence>
<dbReference type="PANTHER" id="PTHR35007">
    <property type="entry name" value="INTEGRAL MEMBRANE PROTEIN-RELATED"/>
    <property type="match status" value="1"/>
</dbReference>
<feature type="transmembrane region" description="Helical" evidence="6">
    <location>
        <begin position="220"/>
        <end position="239"/>
    </location>
</feature>
<evidence type="ECO:0000256" key="2">
    <source>
        <dbReference type="ARBA" id="ARBA00022475"/>
    </source>
</evidence>
<feature type="transmembrane region" description="Helical" evidence="6">
    <location>
        <begin position="53"/>
        <end position="71"/>
    </location>
</feature>
<dbReference type="PANTHER" id="PTHR35007:SF1">
    <property type="entry name" value="PILUS ASSEMBLY PROTEIN"/>
    <property type="match status" value="1"/>
</dbReference>
<keyword evidence="4 6" id="KW-1133">Transmembrane helix</keyword>
<dbReference type="GO" id="GO:0005886">
    <property type="term" value="C:plasma membrane"/>
    <property type="evidence" value="ECO:0007669"/>
    <property type="project" value="UniProtKB-SubCell"/>
</dbReference>
<evidence type="ECO:0000256" key="5">
    <source>
        <dbReference type="ARBA" id="ARBA00023136"/>
    </source>
</evidence>
<evidence type="ECO:0000313" key="9">
    <source>
        <dbReference type="Proteomes" id="UP000664800"/>
    </source>
</evidence>
<feature type="domain" description="Type II secretion system protein GspF" evidence="7">
    <location>
        <begin position="114"/>
        <end position="236"/>
    </location>
</feature>
<keyword evidence="5 6" id="KW-0472">Membrane</keyword>
<dbReference type="Gene3D" id="1.20.81.30">
    <property type="entry name" value="Type II secretion system (T2SS), domain F"/>
    <property type="match status" value="1"/>
</dbReference>
<keyword evidence="2" id="KW-1003">Cell membrane</keyword>
<feature type="transmembrane region" description="Helical" evidence="6">
    <location>
        <begin position="6"/>
        <end position="22"/>
    </location>
</feature>
<protein>
    <submittedName>
        <fullName evidence="8">Type II secretion system F family protein</fullName>
    </submittedName>
</protein>
<evidence type="ECO:0000256" key="4">
    <source>
        <dbReference type="ARBA" id="ARBA00022989"/>
    </source>
</evidence>
<reference evidence="8" key="1">
    <citation type="submission" date="2021-02" db="EMBL/GenBank/DDBJ databases">
        <title>Thiocyanate and organic carbon inputs drive convergent selection for specific autotrophic Afipia and Thiobacillus strains within complex microbiomes.</title>
        <authorList>
            <person name="Huddy R.J."/>
            <person name="Sachdeva R."/>
            <person name="Kadzinga F."/>
            <person name="Kantor R.S."/>
            <person name="Harrison S.T.L."/>
            <person name="Banfield J.F."/>
        </authorList>
    </citation>
    <scope>NUCLEOTIDE SEQUENCE</scope>
    <source>
        <strain evidence="8">SCN18_13_7_16_R3_B_64_19</strain>
    </source>
</reference>
<organism evidence="8 9">
    <name type="scientific">Thiomonas arsenitoxydans (strain DSM 22701 / CIP 110005 / 3As)</name>
    <dbReference type="NCBI Taxonomy" id="426114"/>
    <lineage>
        <taxon>Bacteria</taxon>
        <taxon>Pseudomonadati</taxon>
        <taxon>Pseudomonadota</taxon>
        <taxon>Betaproteobacteria</taxon>
        <taxon>Burkholderiales</taxon>
        <taxon>Thiomonas</taxon>
    </lineage>
</organism>
<sequence length="279" mass="31016">MALALALTVMIVLTIFAVLLVLRQIALRQKNLIEQTANSTLVELLIFIDTRQLLAVNLALIAVFPLLVWLITQSPVLTVAIAVAMLYFPQWLVRRLRERRLKRFIYQLPDGLLMLASSLRSGMGLNAALEIIAQEQPAPLSQEIALLLRQQRLGKSLSDALSLLETRLPMEEFRLFTAALRISRSVGGNLADTLESLSHTLIRKAEVEGKIESLTAQGRIQALVMTGLPILLILVLHVMQPGPMSYLFHSLVGWAVLALIVILETAGFFFIRKIVAIEI</sequence>
<dbReference type="Pfam" id="PF00482">
    <property type="entry name" value="T2SSF"/>
    <property type="match status" value="1"/>
</dbReference>